<dbReference type="GO" id="GO:0005524">
    <property type="term" value="F:ATP binding"/>
    <property type="evidence" value="ECO:0007669"/>
    <property type="project" value="UniProtKB-UniRule"/>
</dbReference>
<evidence type="ECO:0000313" key="6">
    <source>
        <dbReference type="Proteomes" id="UP000199611"/>
    </source>
</evidence>
<reference evidence="5 6" key="1">
    <citation type="submission" date="2016-10" db="EMBL/GenBank/DDBJ databases">
        <authorList>
            <person name="de Groot N.N."/>
        </authorList>
    </citation>
    <scope>NUCLEOTIDE SEQUENCE [LARGE SCALE GENOMIC DNA]</scope>
    <source>
        <strain evidence="5 6">DSM 9990</strain>
    </source>
</reference>
<dbReference type="AlphaFoldDB" id="A0A1I4UDD4"/>
<comment type="similarity">
    <text evidence="1">Belongs to the D-alanine--D-alanine ligase family.</text>
</comment>
<dbReference type="PANTHER" id="PTHR23132:SF23">
    <property type="entry name" value="D-ALANINE--D-ALANINE LIGASE B"/>
    <property type="match status" value="1"/>
</dbReference>
<evidence type="ECO:0000259" key="4">
    <source>
        <dbReference type="PROSITE" id="PS50975"/>
    </source>
</evidence>
<dbReference type="PANTHER" id="PTHR23132">
    <property type="entry name" value="D-ALANINE--D-ALANINE LIGASE"/>
    <property type="match status" value="1"/>
</dbReference>
<dbReference type="GO" id="GO:0008716">
    <property type="term" value="F:D-alanine-D-alanine ligase activity"/>
    <property type="evidence" value="ECO:0007669"/>
    <property type="project" value="InterPro"/>
</dbReference>
<organism evidence="5 6">
    <name type="scientific">Thermodesulforhabdus norvegica</name>
    <dbReference type="NCBI Taxonomy" id="39841"/>
    <lineage>
        <taxon>Bacteria</taxon>
        <taxon>Pseudomonadati</taxon>
        <taxon>Thermodesulfobacteriota</taxon>
        <taxon>Syntrophobacteria</taxon>
        <taxon>Syntrophobacterales</taxon>
        <taxon>Thermodesulforhabdaceae</taxon>
        <taxon>Thermodesulforhabdus</taxon>
    </lineage>
</organism>
<dbReference type="Gene3D" id="3.30.470.20">
    <property type="entry name" value="ATP-grasp fold, B domain"/>
    <property type="match status" value="1"/>
</dbReference>
<keyword evidence="3" id="KW-0067">ATP-binding</keyword>
<keyword evidence="2 5" id="KW-0436">Ligase</keyword>
<dbReference type="OrthoDB" id="9813261at2"/>
<dbReference type="RefSeq" id="WP_093395143.1">
    <property type="nucleotide sequence ID" value="NZ_FOUU01000005.1"/>
</dbReference>
<dbReference type="InterPro" id="IPR011095">
    <property type="entry name" value="Dala_Dala_lig_C"/>
</dbReference>
<name>A0A1I4UDD4_9BACT</name>
<sequence>MRVLVLHSDISDHAPPDELDTLVQARWVADLLASRGHSVTTGPFRPDQFYMKELLGSTRPDCIFNLVETVNGSGKYSYLAAQFCEQEGIPYTGSSARTIFITSNKCETKTLLASKGLPVPRTLWPSERADSSDGARKAIIKPLWEDGSVGLTSSSVINLADLDWSDPGKAVNGRFSEGELFVEEYVEGREFKVSLISLRGCVKVLPVAEILFRDFGKEEPKILDYEAKWCPESPSYKRNIREFGVEQREPVLAERLTDLSLLCWQILKLRGYARIDFRVDKRGQPWIIEVNANPCLSPDAGFMAALGEAGIDPEDAVESILVDSMMRR</sequence>
<dbReference type="Proteomes" id="UP000199611">
    <property type="component" value="Unassembled WGS sequence"/>
</dbReference>
<dbReference type="STRING" id="39841.SAMN05660836_01794"/>
<dbReference type="SUPFAM" id="SSF56059">
    <property type="entry name" value="Glutathione synthetase ATP-binding domain-like"/>
    <property type="match status" value="1"/>
</dbReference>
<keyword evidence="6" id="KW-1185">Reference proteome</keyword>
<dbReference type="Pfam" id="PF07478">
    <property type="entry name" value="Dala_Dala_lig_C"/>
    <property type="match status" value="1"/>
</dbReference>
<evidence type="ECO:0000256" key="3">
    <source>
        <dbReference type="PROSITE-ProRule" id="PRU00409"/>
    </source>
</evidence>
<dbReference type="GO" id="GO:0046872">
    <property type="term" value="F:metal ion binding"/>
    <property type="evidence" value="ECO:0007669"/>
    <property type="project" value="InterPro"/>
</dbReference>
<evidence type="ECO:0000313" key="5">
    <source>
        <dbReference type="EMBL" id="SFM86925.1"/>
    </source>
</evidence>
<dbReference type="PROSITE" id="PS50975">
    <property type="entry name" value="ATP_GRASP"/>
    <property type="match status" value="1"/>
</dbReference>
<feature type="domain" description="ATP-grasp" evidence="4">
    <location>
        <begin position="109"/>
        <end position="322"/>
    </location>
</feature>
<keyword evidence="3" id="KW-0547">Nucleotide-binding</keyword>
<evidence type="ECO:0000256" key="1">
    <source>
        <dbReference type="ARBA" id="ARBA00010871"/>
    </source>
</evidence>
<evidence type="ECO:0000256" key="2">
    <source>
        <dbReference type="ARBA" id="ARBA00022598"/>
    </source>
</evidence>
<proteinExistence type="inferred from homology"/>
<protein>
    <submittedName>
        <fullName evidence="5">D-alanine-D-alanine ligase</fullName>
    </submittedName>
</protein>
<gene>
    <name evidence="5" type="ORF">SAMN05660836_01794</name>
</gene>
<dbReference type="InterPro" id="IPR011761">
    <property type="entry name" value="ATP-grasp"/>
</dbReference>
<dbReference type="EMBL" id="FOUU01000005">
    <property type="protein sequence ID" value="SFM86925.1"/>
    <property type="molecule type" value="Genomic_DNA"/>
</dbReference>
<accession>A0A1I4UDD4</accession>